<dbReference type="InterPro" id="IPR011059">
    <property type="entry name" value="Metal-dep_hydrolase_composite"/>
</dbReference>
<comment type="caution">
    <text evidence="6">The sequence shown here is derived from an EMBL/GenBank/DDBJ whole genome shotgun (WGS) entry which is preliminary data.</text>
</comment>
<evidence type="ECO:0000256" key="2">
    <source>
        <dbReference type="ARBA" id="ARBA00022801"/>
    </source>
</evidence>
<dbReference type="EC" id="3.5.4.28" evidence="4"/>
<dbReference type="GO" id="GO:0050270">
    <property type="term" value="F:S-adenosylhomocysteine deaminase activity"/>
    <property type="evidence" value="ECO:0007669"/>
    <property type="project" value="UniProtKB-UniRule"/>
</dbReference>
<comment type="similarity">
    <text evidence="4">Belongs to the metallo-dependent hydrolases superfamily. MTA/SAH deaminase family.</text>
</comment>
<dbReference type="FunFam" id="3.20.20.140:FF:000014">
    <property type="entry name" value="5-methylthioadenosine/S-adenosylhomocysteine deaminase"/>
    <property type="match status" value="1"/>
</dbReference>
<comment type="cofactor">
    <cofactor evidence="4">
        <name>Zn(2+)</name>
        <dbReference type="ChEBI" id="CHEBI:29105"/>
    </cofactor>
    <text evidence="4">Binds 1 zinc ion per subunit.</text>
</comment>
<dbReference type="PANTHER" id="PTHR43794:SF11">
    <property type="entry name" value="AMIDOHYDROLASE-RELATED DOMAIN-CONTAINING PROTEIN"/>
    <property type="match status" value="1"/>
</dbReference>
<feature type="binding site" evidence="4">
    <location>
        <position position="92"/>
    </location>
    <ligand>
        <name>substrate</name>
    </ligand>
</feature>
<evidence type="ECO:0000259" key="5">
    <source>
        <dbReference type="Pfam" id="PF01979"/>
    </source>
</evidence>
<evidence type="ECO:0000313" key="7">
    <source>
        <dbReference type="Proteomes" id="UP000229740"/>
    </source>
</evidence>
<dbReference type="SUPFAM" id="SSF51338">
    <property type="entry name" value="Composite domain of metallo-dependent hydrolases"/>
    <property type="match status" value="1"/>
</dbReference>
<proteinExistence type="inferred from homology"/>
<dbReference type="Pfam" id="PF01979">
    <property type="entry name" value="Amidohydro_1"/>
    <property type="match status" value="1"/>
</dbReference>
<dbReference type="AlphaFoldDB" id="A0A2G6E199"/>
<evidence type="ECO:0000313" key="6">
    <source>
        <dbReference type="EMBL" id="PID55518.1"/>
    </source>
</evidence>
<comment type="function">
    <text evidence="4">Catalyzes the deamination of 5-methylthioadenosine and S-adenosyl-L-homocysteine into 5-methylthioinosine and S-inosyl-L-homocysteine, respectively. Is also able to deaminate adenosine.</text>
</comment>
<feature type="binding site" evidence="4">
    <location>
        <position position="297"/>
    </location>
    <ligand>
        <name>substrate</name>
    </ligand>
</feature>
<protein>
    <recommendedName>
        <fullName evidence="4">5-methylthioadenosine/S-adenosylhomocysteine deaminase</fullName>
        <shortName evidence="4">MTA/SAH deaminase</shortName>
        <ecNumber evidence="4">3.5.4.28</ecNumber>
        <ecNumber evidence="4">3.5.4.31</ecNumber>
    </recommendedName>
</protein>
<name>A0A2G6E199_9BACT</name>
<evidence type="ECO:0000256" key="4">
    <source>
        <dbReference type="HAMAP-Rule" id="MF_01281"/>
    </source>
</evidence>
<dbReference type="InterPro" id="IPR006680">
    <property type="entry name" value="Amidohydro-rel"/>
</dbReference>
<comment type="catalytic activity">
    <reaction evidence="4">
        <text>S-adenosyl-L-homocysteine + H2O + H(+) = S-inosyl-L-homocysteine + NH4(+)</text>
        <dbReference type="Rhea" id="RHEA:20716"/>
        <dbReference type="ChEBI" id="CHEBI:15377"/>
        <dbReference type="ChEBI" id="CHEBI:15378"/>
        <dbReference type="ChEBI" id="CHEBI:28938"/>
        <dbReference type="ChEBI" id="CHEBI:57856"/>
        <dbReference type="ChEBI" id="CHEBI:57985"/>
        <dbReference type="EC" id="3.5.4.28"/>
    </reaction>
</comment>
<sequence length="430" mass="47526">MNILLNKGHILTMEGDSPQVIQGCVGIRDDKIVFAGTAPEDFKADRIIDASDSLIMPGLVNAHTHISMSLFRHYADDLDFWDWLFGRILPVEEKLTAEDAYWGAMLGLCEMIRGGITCFADMYMFMDRVASAAETSGIRARLSRGLTFSGPEDLAKLDQVREVHKNWHGRGQGRIAIDIAPHAIYTCPPEYLEKCTALSRELDTCIHIHLSESRKEVADCYEQYGKSPVALLRDIGLFSRKTYAAHCVHLSDEDMDILKEYKVGVMNNPCSNMKLGNGFAPVRRLLEKGVTVALGSDGPASNNNLSIFEEMNLAALVNKGVEENSTVVSAYTALKMATIDGAKVLGLDHITGSIKEGKKADLIMIDLNVPHFFPRNNLVAGLVYAGQGSDVKTLICNGKIIMEDRKILTLDEKEIFREAEACCRRLIPSV</sequence>
<dbReference type="PANTHER" id="PTHR43794">
    <property type="entry name" value="AMINOHYDROLASE SSNA-RELATED"/>
    <property type="match status" value="1"/>
</dbReference>
<comment type="catalytic activity">
    <reaction evidence="4">
        <text>S-methyl-5'-thioadenosine + H2O + H(+) = S-methyl-5'-thioinosine + NH4(+)</text>
        <dbReference type="Rhea" id="RHEA:25025"/>
        <dbReference type="ChEBI" id="CHEBI:15377"/>
        <dbReference type="ChEBI" id="CHEBI:15378"/>
        <dbReference type="ChEBI" id="CHEBI:17509"/>
        <dbReference type="ChEBI" id="CHEBI:28938"/>
        <dbReference type="ChEBI" id="CHEBI:48595"/>
        <dbReference type="EC" id="3.5.4.31"/>
    </reaction>
</comment>
<accession>A0A2G6E199</accession>
<dbReference type="InterPro" id="IPR023512">
    <property type="entry name" value="Deaminase_MtaD/DadD"/>
</dbReference>
<feature type="binding site" evidence="4">
    <location>
        <position position="65"/>
    </location>
    <ligand>
        <name>Zn(2+)</name>
        <dbReference type="ChEBI" id="CHEBI:29105"/>
    </ligand>
</feature>
<dbReference type="CDD" id="cd01298">
    <property type="entry name" value="ATZ_TRZ_like"/>
    <property type="match status" value="1"/>
</dbReference>
<organism evidence="6 7">
    <name type="scientific">candidate division KSB3 bacterium</name>
    <dbReference type="NCBI Taxonomy" id="2044937"/>
    <lineage>
        <taxon>Bacteria</taxon>
        <taxon>candidate division KSB3</taxon>
    </lineage>
</organism>
<keyword evidence="3 4" id="KW-0862">Zinc</keyword>
<dbReference type="GO" id="GO:0046872">
    <property type="term" value="F:metal ion binding"/>
    <property type="evidence" value="ECO:0007669"/>
    <property type="project" value="UniProtKB-KW"/>
</dbReference>
<evidence type="ECO:0000256" key="1">
    <source>
        <dbReference type="ARBA" id="ARBA00022723"/>
    </source>
</evidence>
<dbReference type="Gene3D" id="3.20.20.140">
    <property type="entry name" value="Metal-dependent hydrolases"/>
    <property type="match status" value="1"/>
</dbReference>
<reference evidence="6 7" key="1">
    <citation type="submission" date="2017-10" db="EMBL/GenBank/DDBJ databases">
        <title>Novel microbial diversity and functional potential in the marine mammal oral microbiome.</title>
        <authorList>
            <person name="Dudek N.K."/>
            <person name="Sun C.L."/>
            <person name="Burstein D."/>
            <person name="Kantor R.S."/>
            <person name="Aliaga Goltsman D.S."/>
            <person name="Bik E.M."/>
            <person name="Thomas B.C."/>
            <person name="Banfield J.F."/>
            <person name="Relman D.A."/>
        </authorList>
    </citation>
    <scope>NUCLEOTIDE SEQUENCE [LARGE SCALE GENOMIC DNA]</scope>
    <source>
        <strain evidence="6">DOLZORAL124_49_17</strain>
    </source>
</reference>
<dbReference type="Proteomes" id="UP000229740">
    <property type="component" value="Unassembled WGS sequence"/>
</dbReference>
<dbReference type="EC" id="3.5.4.31" evidence="4"/>
<dbReference type="InterPro" id="IPR032466">
    <property type="entry name" value="Metal_Hydrolase"/>
</dbReference>
<dbReference type="HAMAP" id="MF_01281">
    <property type="entry name" value="MTA_SAH_deamin"/>
    <property type="match status" value="1"/>
</dbReference>
<dbReference type="GO" id="GO:0090614">
    <property type="term" value="F:5'-methylthioadenosine deaminase activity"/>
    <property type="evidence" value="ECO:0007669"/>
    <property type="project" value="UniProtKB-UniRule"/>
</dbReference>
<dbReference type="EMBL" id="PDPS01000081">
    <property type="protein sequence ID" value="PID55518.1"/>
    <property type="molecule type" value="Genomic_DNA"/>
</dbReference>
<feature type="binding site" evidence="4">
    <location>
        <position position="144"/>
    </location>
    <ligand>
        <name>substrate</name>
    </ligand>
</feature>
<feature type="binding site" evidence="4">
    <location>
        <position position="212"/>
    </location>
    <ligand>
        <name>substrate</name>
    </ligand>
</feature>
<dbReference type="InterPro" id="IPR050287">
    <property type="entry name" value="MTA/SAH_deaminase"/>
</dbReference>
<dbReference type="SUPFAM" id="SSF51556">
    <property type="entry name" value="Metallo-dependent hydrolases"/>
    <property type="match status" value="1"/>
</dbReference>
<feature type="domain" description="Amidohydrolase-related" evidence="5">
    <location>
        <begin position="55"/>
        <end position="401"/>
    </location>
</feature>
<keyword evidence="2 4" id="KW-0378">Hydrolase</keyword>
<comment type="caution">
    <text evidence="4">Lacks conserved residue(s) required for the propagation of feature annotation.</text>
</comment>
<feature type="binding site" evidence="4">
    <location>
        <position position="182"/>
    </location>
    <ligand>
        <name>substrate</name>
    </ligand>
</feature>
<keyword evidence="1 4" id="KW-0479">Metal-binding</keyword>
<feature type="binding site" evidence="4">
    <location>
        <position position="297"/>
    </location>
    <ligand>
        <name>Zn(2+)</name>
        <dbReference type="ChEBI" id="CHEBI:29105"/>
    </ligand>
</feature>
<dbReference type="Gene3D" id="2.30.40.10">
    <property type="entry name" value="Urease, subunit C, domain 1"/>
    <property type="match status" value="1"/>
</dbReference>
<feature type="binding site" evidence="4">
    <location>
        <position position="63"/>
    </location>
    <ligand>
        <name>Zn(2+)</name>
        <dbReference type="ChEBI" id="CHEBI:29105"/>
    </ligand>
</feature>
<gene>
    <name evidence="4" type="primary">mtaD</name>
    <name evidence="6" type="ORF">CSB45_15620</name>
</gene>
<feature type="binding site" evidence="4">
    <location>
        <position position="209"/>
    </location>
    <ligand>
        <name>Zn(2+)</name>
        <dbReference type="ChEBI" id="CHEBI:29105"/>
    </ligand>
</feature>
<evidence type="ECO:0000256" key="3">
    <source>
        <dbReference type="ARBA" id="ARBA00022833"/>
    </source>
</evidence>